<organism evidence="1 2">
    <name type="scientific">Massilia timonae CCUG 45783</name>
    <dbReference type="NCBI Taxonomy" id="883126"/>
    <lineage>
        <taxon>Bacteria</taxon>
        <taxon>Pseudomonadati</taxon>
        <taxon>Pseudomonadota</taxon>
        <taxon>Betaproteobacteria</taxon>
        <taxon>Burkholderiales</taxon>
        <taxon>Oxalobacteraceae</taxon>
        <taxon>Telluria group</taxon>
        <taxon>Massilia</taxon>
    </lineage>
</organism>
<name>K9D905_9BURK</name>
<dbReference type="HOGENOM" id="CLU_2012539_0_0_4"/>
<reference evidence="1 2" key="1">
    <citation type="submission" date="2012-09" db="EMBL/GenBank/DDBJ databases">
        <title>The Genome Sequence of Massilia timonae CCUG 45783.</title>
        <authorList>
            <consortium name="The Broad Institute Genome Sequencing Platform"/>
            <person name="Earl A."/>
            <person name="Ward D."/>
            <person name="Feldgarden M."/>
            <person name="Gevers D."/>
            <person name="Huys G."/>
            <person name="Walker B."/>
            <person name="Young S.K."/>
            <person name="Zeng Q."/>
            <person name="Gargeya S."/>
            <person name="Fitzgerald M."/>
            <person name="Haas B."/>
            <person name="Abouelleil A."/>
            <person name="Alvarado L."/>
            <person name="Arachchi H.M."/>
            <person name="Berlin A.M."/>
            <person name="Chapman S.B."/>
            <person name="Goldberg J."/>
            <person name="Griggs A."/>
            <person name="Gujja S."/>
            <person name="Hansen M."/>
            <person name="Howarth C."/>
            <person name="Imamovic A."/>
            <person name="Larimer J."/>
            <person name="McCowen C."/>
            <person name="Montmayeur A."/>
            <person name="Murphy C."/>
            <person name="Neiman D."/>
            <person name="Pearson M."/>
            <person name="Priest M."/>
            <person name="Roberts A."/>
            <person name="Saif S."/>
            <person name="Shea T."/>
            <person name="Sisk P."/>
            <person name="Sykes S."/>
            <person name="Wortman J."/>
            <person name="Nusbaum C."/>
            <person name="Birren B."/>
        </authorList>
    </citation>
    <scope>NUCLEOTIDE SEQUENCE [LARGE SCALE GENOMIC DNA]</scope>
    <source>
        <strain evidence="1 2">CCUG 45783</strain>
    </source>
</reference>
<dbReference type="EMBL" id="AGZI01000042">
    <property type="protein sequence ID" value="EKU81199.1"/>
    <property type="molecule type" value="Genomic_DNA"/>
</dbReference>
<protein>
    <submittedName>
        <fullName evidence="1">Uncharacterized protein</fullName>
    </submittedName>
</protein>
<dbReference type="Proteomes" id="UP000009874">
    <property type="component" value="Unassembled WGS sequence"/>
</dbReference>
<comment type="caution">
    <text evidence="1">The sequence shown here is derived from an EMBL/GenBank/DDBJ whole genome shotgun (WGS) entry which is preliminary data.</text>
</comment>
<evidence type="ECO:0000313" key="2">
    <source>
        <dbReference type="Proteomes" id="UP000009874"/>
    </source>
</evidence>
<dbReference type="AlphaFoldDB" id="K9D905"/>
<proteinExistence type="predicted"/>
<gene>
    <name evidence="1" type="ORF">HMPREF9710_03525</name>
</gene>
<accession>K9D905</accession>
<keyword evidence="2" id="KW-1185">Reference proteome</keyword>
<sequence length="123" mass="14067">MMQNATHLELQEPLLLEVLTPEAQQRAYHMLPAGTALYKDYAFPEGHTRYIVYVNIKAPVATRTVVSDKPNFTAPLWGEPVRPEDLPMLLANTPVSKADLVRILKARKMTREELAQIVREWQD</sequence>
<evidence type="ECO:0000313" key="1">
    <source>
        <dbReference type="EMBL" id="EKU81199.1"/>
    </source>
</evidence>